<dbReference type="EMBL" id="AY641983">
    <property type="protein sequence ID" value="AAT47203.1"/>
    <property type="molecule type" value="Genomic_DNA"/>
</dbReference>
<dbReference type="GO" id="GO:0006313">
    <property type="term" value="P:DNA transposition"/>
    <property type="evidence" value="ECO:0007669"/>
    <property type="project" value="InterPro"/>
</dbReference>
<organism evidence="1">
    <name type="scientific">Edwardsiella ictaluri</name>
    <dbReference type="NCBI Taxonomy" id="67780"/>
    <lineage>
        <taxon>Bacteria</taxon>
        <taxon>Pseudomonadati</taxon>
        <taxon>Pseudomonadota</taxon>
        <taxon>Gammaproteobacteria</taxon>
        <taxon>Enterobacterales</taxon>
        <taxon>Hafniaceae</taxon>
        <taxon>Edwardsiella</taxon>
    </lineage>
</organism>
<feature type="non-terminal residue" evidence="1">
    <location>
        <position position="202"/>
    </location>
</feature>
<dbReference type="AlphaFoldDB" id="Q6GUC4"/>
<dbReference type="InterPro" id="IPR005063">
    <property type="entry name" value="Transposase_27"/>
</dbReference>
<evidence type="ECO:0000313" key="1">
    <source>
        <dbReference type="EMBL" id="AAT47203.1"/>
    </source>
</evidence>
<reference evidence="1" key="1">
    <citation type="submission" date="2004-05" db="EMBL/GenBank/DDBJ databases">
        <title>Identification of Virulence Factors Involved in the Pathogenesis of Edwardsiella ictaluri Using Signature Tagged Mutagenesis.</title>
        <authorList>
            <person name="Thune R.L."/>
            <person name="Fernandez D.H."/>
            <person name="Benoit J.L."/>
            <person name="Kelly-Smith M."/>
            <person name="Rogge M.L."/>
            <person name="Booth N.J."/>
            <person name="Bologna R.A."/>
        </authorList>
    </citation>
    <scope>NUCLEOTIDE SEQUENCE</scope>
</reference>
<dbReference type="Pfam" id="PF03400">
    <property type="entry name" value="DDE_Tnp_IS1"/>
    <property type="match status" value="1"/>
</dbReference>
<sequence length="202" mass="22417">MAYTFGPQTDETCRELPVRLMPFNIGMLTGNDWGSDGREVPKDNHLIGKIFIQCIERNNLTHRTCITRLAGKTICCPHSVEIHEKSSARLSKNICSTHWTHHPLSGLSISDLFAQRYQRQLFFANTSCSIALSGLRSTIRLFSRIFSSASFRIYLRSEGGDSAVFLSPSVKNGGGDTQLAADIRHGCPQLSLLQGKDNLLFG</sequence>
<accession>Q6GUC4</accession>
<proteinExistence type="predicted"/>
<dbReference type="GO" id="GO:0003677">
    <property type="term" value="F:DNA binding"/>
    <property type="evidence" value="ECO:0007669"/>
    <property type="project" value="InterPro"/>
</dbReference>
<dbReference type="GO" id="GO:0004803">
    <property type="term" value="F:transposase activity"/>
    <property type="evidence" value="ECO:0007669"/>
    <property type="project" value="InterPro"/>
</dbReference>
<name>Q6GUC4_EDWIC</name>
<protein>
    <submittedName>
        <fullName evidence="1">Uncharacterized protein</fullName>
    </submittedName>
</protein>